<proteinExistence type="predicted"/>
<dbReference type="SUPFAM" id="SSF50494">
    <property type="entry name" value="Trypsin-like serine proteases"/>
    <property type="match status" value="1"/>
</dbReference>
<name>A0A1E5XX55_9HYPH</name>
<evidence type="ECO:0000313" key="1">
    <source>
        <dbReference type="EMBL" id="OEO33167.1"/>
    </source>
</evidence>
<dbReference type="Gene3D" id="2.40.10.10">
    <property type="entry name" value="Trypsin-like serine proteases"/>
    <property type="match status" value="2"/>
</dbReference>
<organism evidence="1 2">
    <name type="scientific">Devosia insulae DS-56</name>
    <dbReference type="NCBI Taxonomy" id="1116389"/>
    <lineage>
        <taxon>Bacteria</taxon>
        <taxon>Pseudomonadati</taxon>
        <taxon>Pseudomonadota</taxon>
        <taxon>Alphaproteobacteria</taxon>
        <taxon>Hyphomicrobiales</taxon>
        <taxon>Devosiaceae</taxon>
        <taxon>Devosia</taxon>
    </lineage>
</organism>
<accession>A0A1E5XX55</accession>
<dbReference type="InterPro" id="IPR009003">
    <property type="entry name" value="Peptidase_S1_PA"/>
</dbReference>
<reference evidence="1 2" key="1">
    <citation type="journal article" date="2015" name="Genome Announc.">
        <title>Genome Assemblies of Three Soil-Associated Devosia species: D. insulae, D. limi, and D. soli.</title>
        <authorList>
            <person name="Hassan Y.I."/>
            <person name="Lepp D."/>
            <person name="Zhou T."/>
        </authorList>
    </citation>
    <scope>NUCLEOTIDE SEQUENCE [LARGE SCALE GENOMIC DNA]</scope>
    <source>
        <strain evidence="1 2">DS-56</strain>
    </source>
</reference>
<dbReference type="EMBL" id="LAJE02000022">
    <property type="protein sequence ID" value="OEO33167.1"/>
    <property type="molecule type" value="Genomic_DNA"/>
</dbReference>
<evidence type="ECO:0008006" key="3">
    <source>
        <dbReference type="Google" id="ProtNLM"/>
    </source>
</evidence>
<dbReference type="InterPro" id="IPR043504">
    <property type="entry name" value="Peptidase_S1_PA_chymotrypsin"/>
</dbReference>
<sequence>MEVGVNPLSQLLPADELARRVEERTSWTCAVSIGDKGGGTGLLVSRNVVLTNYHVILPLLRQPQLARVSSCRFDFVEDPETGDTLEGVRVPFAERWEGPSRPFSPADETGADIGFKPDELDFALIYLAEPIGEAPVARGSYRRSSRGWLPLPSEPPLPRVGAPLFIWQHPAVPESLMTSKLVVMPQKSAQGAVLSVLEAGLRLRHDVTTFHGSSGAACYDANLDLVALHHAGDPKLDANRLGKWNQAVPMRAIVAYLKREHQDLIGVVPPAPSRLMPVTLPNDRTTQESDMIEKRIRAATILMDRDSDEDGIAWARDKQNGPPGIVHVLACRHIDSHRNFLERLVRLSLAAQDEGIEIRQTREQAFLRAAAVGISGEAWQRVSLTWPPAKETPERALQLMRRDLQGIAASKHRTAVDIAVDIGSASVGREKQLVPGLAQFCASIASADRMQVFIVYYDRQATAPQNDKTLERRKQLVRMWTPENRPPGGGVCLHLGDIDSFDLGGWCRTVQGLWQGDEGTFIDEVEAVFSTGKLPMLEAERGVTPILRRNLTGSA</sequence>
<comment type="caution">
    <text evidence="1">The sequence shown here is derived from an EMBL/GenBank/DDBJ whole genome shotgun (WGS) entry which is preliminary data.</text>
</comment>
<dbReference type="Proteomes" id="UP000095463">
    <property type="component" value="Unassembled WGS sequence"/>
</dbReference>
<protein>
    <recommendedName>
        <fullName evidence="3">Serine protease</fullName>
    </recommendedName>
</protein>
<dbReference type="AlphaFoldDB" id="A0A1E5XX55"/>
<keyword evidence="2" id="KW-1185">Reference proteome</keyword>
<gene>
    <name evidence="1" type="ORF">VW23_007875</name>
</gene>
<evidence type="ECO:0000313" key="2">
    <source>
        <dbReference type="Proteomes" id="UP000095463"/>
    </source>
</evidence>
<dbReference type="Pfam" id="PF13365">
    <property type="entry name" value="Trypsin_2"/>
    <property type="match status" value="1"/>
</dbReference>